<dbReference type="OrthoDB" id="38437at2759"/>
<dbReference type="Proteomes" id="UP001153069">
    <property type="component" value="Unassembled WGS sequence"/>
</dbReference>
<evidence type="ECO:0000256" key="1">
    <source>
        <dbReference type="SAM" id="MobiDB-lite"/>
    </source>
</evidence>
<feature type="region of interest" description="Disordered" evidence="1">
    <location>
        <begin position="526"/>
        <end position="548"/>
    </location>
</feature>
<dbReference type="EMBL" id="CAICTM010000244">
    <property type="protein sequence ID" value="CAB9505824.1"/>
    <property type="molecule type" value="Genomic_DNA"/>
</dbReference>
<sequence length="586" mass="65660">MRLLAISCAFLLSLHNVDCFTATPPAPGSTKTGGFASSTELFMGKSRKARRQQKVEKQGKSRPQQFFEAIEDAADTKKETDKNATAASADPAEGEREARMAEAQRRMDERPDVSTLIVDDETGIEIVAQGKAVMDVVTRKAVKLSDLGPEYRLAQMFPGVPPDIRDELRMDWKTVEVPQMVEILREACSVALDDGSVGIPKHPSVANKAIDFVLANRDYLGYNMKRTLGRLEMRSMWKGNVEEARENRALWRNFLTLENHISAPFRQIMLDGEGRVGPNFGNLDLTSFCSGELYERVANYLVLKGMVAHWEKKVKDANYVENTPQTEANFMTVLSTGDPRRYLPDPPILYTLKECTQVCLMAQQMCKAFVDTEELFADFPPELRFLEKALTIQGGSALRKFMIEDFCPAEGITQAALCEGMRRLYEQLSNMQIDPYGDLTNIIERLMKAMEVGTDGARDPYAVYLANIDQEGPGFFQTYTFNHDQLSLVRFLDQQYERDGAGGGVVASQPSSMGLQSLFGFAEMPPPQPKMSDDETPRDTGDVYRVPEARACRRPHELGWLEMLDGDQDPNERLGKIPPGQIIQEA</sequence>
<feature type="signal peptide" evidence="2">
    <location>
        <begin position="1"/>
        <end position="19"/>
    </location>
</feature>
<evidence type="ECO:0000313" key="3">
    <source>
        <dbReference type="EMBL" id="CAB9505824.1"/>
    </source>
</evidence>
<organism evidence="3 4">
    <name type="scientific">Seminavis robusta</name>
    <dbReference type="NCBI Taxonomy" id="568900"/>
    <lineage>
        <taxon>Eukaryota</taxon>
        <taxon>Sar</taxon>
        <taxon>Stramenopiles</taxon>
        <taxon>Ochrophyta</taxon>
        <taxon>Bacillariophyta</taxon>
        <taxon>Bacillariophyceae</taxon>
        <taxon>Bacillariophycidae</taxon>
        <taxon>Naviculales</taxon>
        <taxon>Naviculaceae</taxon>
        <taxon>Seminavis</taxon>
    </lineage>
</organism>
<feature type="region of interest" description="Disordered" evidence="1">
    <location>
        <begin position="563"/>
        <end position="586"/>
    </location>
</feature>
<name>A0A9N8DNJ9_9STRA</name>
<feature type="region of interest" description="Disordered" evidence="1">
    <location>
        <begin position="24"/>
        <end position="111"/>
    </location>
</feature>
<feature type="compositionally biased region" description="Basic and acidic residues" evidence="1">
    <location>
        <begin position="531"/>
        <end position="548"/>
    </location>
</feature>
<feature type="compositionally biased region" description="Basic and acidic residues" evidence="1">
    <location>
        <begin position="93"/>
        <end position="111"/>
    </location>
</feature>
<reference evidence="3" key="1">
    <citation type="submission" date="2020-06" db="EMBL/GenBank/DDBJ databases">
        <authorList>
            <consortium name="Plant Systems Biology data submission"/>
        </authorList>
    </citation>
    <scope>NUCLEOTIDE SEQUENCE</scope>
    <source>
        <strain evidence="3">D6</strain>
    </source>
</reference>
<dbReference type="AlphaFoldDB" id="A0A9N8DNJ9"/>
<keyword evidence="2" id="KW-0732">Signal</keyword>
<evidence type="ECO:0000313" key="4">
    <source>
        <dbReference type="Proteomes" id="UP001153069"/>
    </source>
</evidence>
<gene>
    <name evidence="3" type="ORF">SEMRO_245_G097350.1</name>
</gene>
<feature type="chain" id="PRO_5040116650" evidence="2">
    <location>
        <begin position="20"/>
        <end position="586"/>
    </location>
</feature>
<accession>A0A9N8DNJ9</accession>
<protein>
    <submittedName>
        <fullName evidence="3">Uncharacterized protein</fullName>
    </submittedName>
</protein>
<proteinExistence type="predicted"/>
<keyword evidence="4" id="KW-1185">Reference proteome</keyword>
<evidence type="ECO:0000256" key="2">
    <source>
        <dbReference type="SAM" id="SignalP"/>
    </source>
</evidence>
<feature type="compositionally biased region" description="Polar residues" evidence="1">
    <location>
        <begin position="29"/>
        <end position="40"/>
    </location>
</feature>
<comment type="caution">
    <text evidence="3">The sequence shown here is derived from an EMBL/GenBank/DDBJ whole genome shotgun (WGS) entry which is preliminary data.</text>
</comment>